<keyword evidence="2" id="KW-1185">Reference proteome</keyword>
<proteinExistence type="predicted"/>
<evidence type="ECO:0000313" key="2">
    <source>
        <dbReference type="Proteomes" id="UP000588647"/>
    </source>
</evidence>
<gene>
    <name evidence="1" type="ORF">GGR03_004035</name>
</gene>
<dbReference type="AlphaFoldDB" id="A0A7W6MRE0"/>
<dbReference type="Proteomes" id="UP000588647">
    <property type="component" value="Unassembled WGS sequence"/>
</dbReference>
<dbReference type="EMBL" id="JACIEM010000005">
    <property type="protein sequence ID" value="MBB4004940.1"/>
    <property type="molecule type" value="Genomic_DNA"/>
</dbReference>
<protein>
    <submittedName>
        <fullName evidence="1">Uncharacterized protein</fullName>
    </submittedName>
</protein>
<sequence>MKARRPVFRRAPTLHGAYRGGCVIVGRILSTVVRHPG</sequence>
<organism evidence="1 2">
    <name type="scientific">Aurantimonas endophytica</name>
    <dbReference type="NCBI Taxonomy" id="1522175"/>
    <lineage>
        <taxon>Bacteria</taxon>
        <taxon>Pseudomonadati</taxon>
        <taxon>Pseudomonadota</taxon>
        <taxon>Alphaproteobacteria</taxon>
        <taxon>Hyphomicrobiales</taxon>
        <taxon>Aurantimonadaceae</taxon>
        <taxon>Aurantimonas</taxon>
    </lineage>
</organism>
<reference evidence="1 2" key="1">
    <citation type="submission" date="2020-08" db="EMBL/GenBank/DDBJ databases">
        <title>Genomic Encyclopedia of Type Strains, Phase IV (KMG-IV): sequencing the most valuable type-strain genomes for metagenomic binning, comparative biology and taxonomic classification.</title>
        <authorList>
            <person name="Goeker M."/>
        </authorList>
    </citation>
    <scope>NUCLEOTIDE SEQUENCE [LARGE SCALE GENOMIC DNA]</scope>
    <source>
        <strain evidence="1 2">DSM 103570</strain>
    </source>
</reference>
<comment type="caution">
    <text evidence="1">The sequence shown here is derived from an EMBL/GenBank/DDBJ whole genome shotgun (WGS) entry which is preliminary data.</text>
</comment>
<evidence type="ECO:0000313" key="1">
    <source>
        <dbReference type="EMBL" id="MBB4004940.1"/>
    </source>
</evidence>
<name>A0A7W6MRE0_9HYPH</name>
<accession>A0A7W6MRE0</accession>